<dbReference type="AlphaFoldDB" id="A0A7W8P2H0"/>
<name>A0A7W8P2H0_9BURK</name>
<dbReference type="Proteomes" id="UP000821598">
    <property type="component" value="Unassembled WGS sequence"/>
</dbReference>
<reference evidence="11 13" key="1">
    <citation type="submission" date="2019-08" db="EMBL/GenBank/DDBJ databases">
        <title>Paraburkholderia simonii sp. nov. and P. youngii sp. nov. Brazilian and Mexican Mimosa-associated rhizobia.</title>
        <authorList>
            <person name="Mavima L."/>
            <person name="Beukes C.W."/>
            <person name="Palmer M."/>
            <person name="De Meyer S.E."/>
            <person name="James E.K."/>
            <person name="Maluk M."/>
            <person name="Avontuur J.R."/>
            <person name="Chan W.Y."/>
            <person name="Venter S.N."/>
            <person name="Steenkamp E.T."/>
        </authorList>
    </citation>
    <scope>NUCLEOTIDE SEQUENCE [LARGE SCALE GENOMIC DNA]</scope>
    <source>
        <strain evidence="11 13">JPY454</strain>
    </source>
</reference>
<dbReference type="GO" id="GO:0046872">
    <property type="term" value="F:metal ion binding"/>
    <property type="evidence" value="ECO:0007669"/>
    <property type="project" value="InterPro"/>
</dbReference>
<dbReference type="PANTHER" id="PTHR11496">
    <property type="entry name" value="ALCOHOL DEHYDROGENASE"/>
    <property type="match status" value="1"/>
</dbReference>
<evidence type="ECO:0000259" key="9">
    <source>
        <dbReference type="Pfam" id="PF25137"/>
    </source>
</evidence>
<dbReference type="PANTHER" id="PTHR11496:SF102">
    <property type="entry name" value="ALCOHOL DEHYDROGENASE 4"/>
    <property type="match status" value="1"/>
</dbReference>
<keyword evidence="4 10" id="KW-0560">Oxidoreductase</keyword>
<dbReference type="Proteomes" id="UP000592820">
    <property type="component" value="Unassembled WGS sequence"/>
</dbReference>
<dbReference type="RefSeq" id="WP_176369092.1">
    <property type="nucleotide sequence ID" value="NZ_JACHDE010000002.1"/>
</dbReference>
<dbReference type="Gene3D" id="1.20.1090.10">
    <property type="entry name" value="Dehydroquinate synthase-like - alpha domain"/>
    <property type="match status" value="1"/>
</dbReference>
<gene>
    <name evidence="11" type="ORF">FSB64_32475</name>
    <name evidence="10" type="ORF">HDG41_001112</name>
</gene>
<evidence type="ECO:0000256" key="7">
    <source>
        <dbReference type="ARBA" id="ARBA00051531"/>
    </source>
</evidence>
<evidence type="ECO:0000313" key="13">
    <source>
        <dbReference type="Proteomes" id="UP000821598"/>
    </source>
</evidence>
<comment type="catalytic activity">
    <reaction evidence="7">
        <text>3-oxoadipate + NADP(+) = maleylacetate + NADPH + H(+)</text>
        <dbReference type="Rhea" id="RHEA:16985"/>
        <dbReference type="ChEBI" id="CHEBI:15378"/>
        <dbReference type="ChEBI" id="CHEBI:15775"/>
        <dbReference type="ChEBI" id="CHEBI:16468"/>
        <dbReference type="ChEBI" id="CHEBI:57783"/>
        <dbReference type="ChEBI" id="CHEBI:58349"/>
        <dbReference type="EC" id="1.3.1.32"/>
    </reaction>
</comment>
<reference evidence="10 12" key="2">
    <citation type="submission" date="2020-08" db="EMBL/GenBank/DDBJ databases">
        <title>Genomic Encyclopedia of Type Strains, Phase IV (KMG-V): Genome sequencing to study the core and pangenomes of soil and plant-associated prokaryotes.</title>
        <authorList>
            <person name="Whitman W."/>
        </authorList>
    </citation>
    <scope>NUCLEOTIDE SEQUENCE [LARGE SCALE GENOMIC DNA]</scope>
    <source>
        <strain evidence="10 12">JPY162</strain>
    </source>
</reference>
<dbReference type="GO" id="GO:1901168">
    <property type="term" value="P:3-chlorocatechol catabolic process"/>
    <property type="evidence" value="ECO:0007669"/>
    <property type="project" value="UniProtKB-ARBA"/>
</dbReference>
<protein>
    <recommendedName>
        <fullName evidence="2">maleylacetate reductase</fullName>
        <ecNumber evidence="2">1.3.1.32</ecNumber>
    </recommendedName>
</protein>
<keyword evidence="13" id="KW-1185">Reference proteome</keyword>
<dbReference type="FunFam" id="3.40.50.1970:FF:000015">
    <property type="entry name" value="Maleylacetate reductase 1"/>
    <property type="match status" value="1"/>
</dbReference>
<dbReference type="GO" id="GO:0004022">
    <property type="term" value="F:alcohol dehydrogenase (NAD+) activity"/>
    <property type="evidence" value="ECO:0007669"/>
    <property type="project" value="TreeGrafter"/>
</dbReference>
<evidence type="ECO:0000256" key="2">
    <source>
        <dbReference type="ARBA" id="ARBA00012005"/>
    </source>
</evidence>
<evidence type="ECO:0000313" key="11">
    <source>
        <dbReference type="EMBL" id="NVI08370.1"/>
    </source>
</evidence>
<evidence type="ECO:0000259" key="8">
    <source>
        <dbReference type="Pfam" id="PF00465"/>
    </source>
</evidence>
<comment type="caution">
    <text evidence="10">The sequence shown here is derived from an EMBL/GenBank/DDBJ whole genome shotgun (WGS) entry which is preliminary data.</text>
</comment>
<evidence type="ECO:0000256" key="5">
    <source>
        <dbReference type="ARBA" id="ARBA00023027"/>
    </source>
</evidence>
<dbReference type="CDD" id="cd08177">
    <property type="entry name" value="MAR"/>
    <property type="match status" value="1"/>
</dbReference>
<dbReference type="Pfam" id="PF25137">
    <property type="entry name" value="ADH_Fe_C"/>
    <property type="match status" value="1"/>
</dbReference>
<dbReference type="Pfam" id="PF00465">
    <property type="entry name" value="Fe-ADH"/>
    <property type="match status" value="1"/>
</dbReference>
<sequence>MQKREFVYQARAGRVVFGPGSLQHLEREVLQLSSQRALILCSPEQKKTGEAVAARLGKRSAGVFDRAVMHVPLELAQEARGLARKLRADCAIAVGGGSTIGLGKAIALESDLPILAVPTTYAGSEMTPIYGITDAGLKKTGTDLRVLPKTVIYDTDLTMSLPVALSVTSGINAIAHAAEGLYSRDANPVISLMAEEGIAALARALPAIVNDSQSVEARSDALYGAWLCGTVLGSVGMALHHKLCHTLGGSFNLPHAQTHTIVLPHALGYNRQAAPDAMKRIARALGSDDAALGVYELAKRCGAPLALKDIGMSAEDVSKAADIASSNPYWNPRVIERGALLEILQDAFDGVAPRAATT</sequence>
<dbReference type="InterPro" id="IPR039697">
    <property type="entry name" value="Alcohol_dehydrogenase_Fe"/>
</dbReference>
<evidence type="ECO:0000313" key="10">
    <source>
        <dbReference type="EMBL" id="MBB5399073.1"/>
    </source>
</evidence>
<dbReference type="InterPro" id="IPR056798">
    <property type="entry name" value="ADH_Fe_C"/>
</dbReference>
<evidence type="ECO:0000313" key="12">
    <source>
        <dbReference type="Proteomes" id="UP000592820"/>
    </source>
</evidence>
<dbReference type="SUPFAM" id="SSF56796">
    <property type="entry name" value="Dehydroquinate synthase-like"/>
    <property type="match status" value="1"/>
</dbReference>
<organism evidence="10 12">
    <name type="scientific">Paraburkholderia youngii</name>
    <dbReference type="NCBI Taxonomy" id="2782701"/>
    <lineage>
        <taxon>Bacteria</taxon>
        <taxon>Pseudomonadati</taxon>
        <taxon>Pseudomonadota</taxon>
        <taxon>Betaproteobacteria</taxon>
        <taxon>Burkholderiales</taxon>
        <taxon>Burkholderiaceae</taxon>
        <taxon>Paraburkholderia</taxon>
    </lineage>
</organism>
<dbReference type="EMBL" id="VOMC01000046">
    <property type="protein sequence ID" value="NVI08370.1"/>
    <property type="molecule type" value="Genomic_DNA"/>
</dbReference>
<dbReference type="InterPro" id="IPR001670">
    <property type="entry name" value="ADH_Fe/GldA"/>
</dbReference>
<feature type="domain" description="Alcohol dehydrogenase iron-type/glycerol dehydrogenase GldA" evidence="8">
    <location>
        <begin position="14"/>
        <end position="155"/>
    </location>
</feature>
<evidence type="ECO:0000256" key="6">
    <source>
        <dbReference type="ARBA" id="ARBA00050679"/>
    </source>
</evidence>
<comment type="catalytic activity">
    <reaction evidence="6">
        <text>3-oxoadipate + NAD(+) = maleylacetate + NADH + H(+)</text>
        <dbReference type="Rhea" id="RHEA:16981"/>
        <dbReference type="ChEBI" id="CHEBI:15378"/>
        <dbReference type="ChEBI" id="CHEBI:15775"/>
        <dbReference type="ChEBI" id="CHEBI:16468"/>
        <dbReference type="ChEBI" id="CHEBI:57540"/>
        <dbReference type="ChEBI" id="CHEBI:57945"/>
        <dbReference type="EC" id="1.3.1.32"/>
    </reaction>
</comment>
<keyword evidence="3" id="KW-0058">Aromatic hydrocarbons catabolism</keyword>
<evidence type="ECO:0000256" key="3">
    <source>
        <dbReference type="ARBA" id="ARBA00022797"/>
    </source>
</evidence>
<dbReference type="EC" id="1.3.1.32" evidence="2"/>
<dbReference type="InterPro" id="IPR034786">
    <property type="entry name" value="MAR"/>
</dbReference>
<comment type="similarity">
    <text evidence="1">Belongs to the iron-containing alcohol dehydrogenase family.</text>
</comment>
<proteinExistence type="inferred from homology"/>
<dbReference type="EMBL" id="JACHDE010000002">
    <property type="protein sequence ID" value="MBB5399073.1"/>
    <property type="molecule type" value="Genomic_DNA"/>
</dbReference>
<evidence type="ECO:0000256" key="4">
    <source>
        <dbReference type="ARBA" id="ARBA00023002"/>
    </source>
</evidence>
<dbReference type="GO" id="GO:0018506">
    <property type="term" value="F:maleylacetate reductase activity"/>
    <property type="evidence" value="ECO:0007669"/>
    <property type="project" value="UniProtKB-EC"/>
</dbReference>
<keyword evidence="5" id="KW-0520">NAD</keyword>
<feature type="domain" description="Fe-containing alcohol dehydrogenase-like C-terminal" evidence="9">
    <location>
        <begin position="167"/>
        <end position="348"/>
    </location>
</feature>
<evidence type="ECO:0000256" key="1">
    <source>
        <dbReference type="ARBA" id="ARBA00007358"/>
    </source>
</evidence>
<dbReference type="Gene3D" id="3.40.50.1970">
    <property type="match status" value="1"/>
</dbReference>
<accession>A0A7W8P2H0</accession>